<keyword evidence="3" id="KW-1185">Reference proteome</keyword>
<proteinExistence type="predicted"/>
<organism evidence="2 3">
    <name type="scientific">Wickerhamomyces pijperi</name>
    <name type="common">Yeast</name>
    <name type="synonym">Pichia pijperi</name>
    <dbReference type="NCBI Taxonomy" id="599730"/>
    <lineage>
        <taxon>Eukaryota</taxon>
        <taxon>Fungi</taxon>
        <taxon>Dikarya</taxon>
        <taxon>Ascomycota</taxon>
        <taxon>Saccharomycotina</taxon>
        <taxon>Saccharomycetes</taxon>
        <taxon>Phaffomycetales</taxon>
        <taxon>Wickerhamomycetaceae</taxon>
        <taxon>Wickerhamomyces</taxon>
    </lineage>
</organism>
<reference evidence="2" key="1">
    <citation type="journal article" date="2021" name="Open Biol.">
        <title>Shared evolutionary footprints suggest mitochondrial oxidative damage underlies multiple complex I losses in fungi.</title>
        <authorList>
            <person name="Schikora-Tamarit M.A."/>
            <person name="Marcet-Houben M."/>
            <person name="Nosek J."/>
            <person name="Gabaldon T."/>
        </authorList>
    </citation>
    <scope>NUCLEOTIDE SEQUENCE</scope>
    <source>
        <strain evidence="2">CBS2887</strain>
    </source>
</reference>
<gene>
    <name evidence="2" type="ORF">WICPIJ_001007</name>
</gene>
<dbReference type="AlphaFoldDB" id="A0A9P8QBR2"/>
<evidence type="ECO:0000256" key="1">
    <source>
        <dbReference type="SAM" id="MobiDB-lite"/>
    </source>
</evidence>
<accession>A0A9P8QBR2</accession>
<sequence length="104" mass="11491">MEVDVQLNDTPQVVLEFLEEREEAELCLDLTPVSESTPDALSLSFSSSSSEKKSWSPPEVEDLELALEAGELDLAVERDSSSSSSFTVAARFNLLNWPLDELLD</sequence>
<name>A0A9P8QBR2_WICPI</name>
<evidence type="ECO:0000313" key="2">
    <source>
        <dbReference type="EMBL" id="KAH3688013.1"/>
    </source>
</evidence>
<evidence type="ECO:0000313" key="3">
    <source>
        <dbReference type="Proteomes" id="UP000774326"/>
    </source>
</evidence>
<dbReference type="EMBL" id="JAEUBG010000552">
    <property type="protein sequence ID" value="KAH3688013.1"/>
    <property type="molecule type" value="Genomic_DNA"/>
</dbReference>
<feature type="region of interest" description="Disordered" evidence="1">
    <location>
        <begin position="34"/>
        <end position="59"/>
    </location>
</feature>
<dbReference type="Proteomes" id="UP000774326">
    <property type="component" value="Unassembled WGS sequence"/>
</dbReference>
<comment type="caution">
    <text evidence="2">The sequence shown here is derived from an EMBL/GenBank/DDBJ whole genome shotgun (WGS) entry which is preliminary data.</text>
</comment>
<protein>
    <submittedName>
        <fullName evidence="2">Uncharacterized protein</fullName>
    </submittedName>
</protein>
<reference evidence="2" key="2">
    <citation type="submission" date="2021-01" db="EMBL/GenBank/DDBJ databases">
        <authorList>
            <person name="Schikora-Tamarit M.A."/>
        </authorList>
    </citation>
    <scope>NUCLEOTIDE SEQUENCE</scope>
    <source>
        <strain evidence="2">CBS2887</strain>
    </source>
</reference>